<dbReference type="STRING" id="692275.N1QM15"/>
<evidence type="ECO:0000313" key="10">
    <source>
        <dbReference type="Proteomes" id="UP000016931"/>
    </source>
</evidence>
<feature type="transmembrane region" description="Helical" evidence="8">
    <location>
        <begin position="355"/>
        <end position="375"/>
    </location>
</feature>
<evidence type="ECO:0000313" key="9">
    <source>
        <dbReference type="EMBL" id="EMF16898.1"/>
    </source>
</evidence>
<feature type="transmembrane region" description="Helical" evidence="8">
    <location>
        <begin position="273"/>
        <end position="292"/>
    </location>
</feature>
<feature type="transmembrane region" description="Helical" evidence="8">
    <location>
        <begin position="580"/>
        <end position="601"/>
    </location>
</feature>
<evidence type="ECO:0000256" key="4">
    <source>
        <dbReference type="ARBA" id="ARBA00022692"/>
    </source>
</evidence>
<dbReference type="Proteomes" id="UP000016931">
    <property type="component" value="Unassembled WGS sequence"/>
</dbReference>
<dbReference type="GeneID" id="27906547"/>
<keyword evidence="4 8" id="KW-0812">Transmembrane</keyword>
<feature type="transmembrane region" description="Helical" evidence="8">
    <location>
        <begin position="188"/>
        <end position="209"/>
    </location>
</feature>
<sequence>MGLMEEITAQSSPATSKQVATSAEEEAQGREDETLSHHHHHDHQQPQESSWKKIWSELHHTFTTRDGLIGTYDYAYLFTPDIWPFNRKYHHESEKEGEEEAHQQQQQQHIPPFFYPNDKIPLLLILILGLQHALTMISGIVTPILAIARGAFYLDVQSTEYLISAGFIVSGIATFLQITRSRLGNSKWYLGSGLLSVVGPTFDIIPVALKYTQRLYETGKCPSTTTTVVEGGGGGTTKLPCPDAYGALIGSILVCVWMQFLVALIPAKILKRVFPATVTGVLLLVLGVYLVTTAGESWGGGSSCLDGTGIYALCPNTNAPKPLVWGDPKFIGIGFSVFATILIVEMIGSPLMKSASIIFGLAIGSAISGATGFWSVSGIEQAPVVTFLWVETFKLSVDGALILPLMILFICEAMVCMPSIAATSEASAVETEGEKANTRIQGGILCDALGSLLAGLGMTIPMVSHAGNNGVIVVTSNASRRAGYCASVIIIIMGIFGKFGAVFAAMPSPVLGGMQTFLYSTIAISGLRILATISWTRRNRFILSAALGLGLLDIVVPEWFSQVLAYRGDNVNLMGFLEGVNLMVETPFILSMIVAVFLNTIMPRDKREPLL</sequence>
<keyword evidence="5 8" id="KW-1133">Transmembrane helix</keyword>
<dbReference type="NCBIfam" id="TIGR00801">
    <property type="entry name" value="ncs2"/>
    <property type="match status" value="1"/>
</dbReference>
<feature type="transmembrane region" description="Helical" evidence="8">
    <location>
        <begin position="244"/>
        <end position="266"/>
    </location>
</feature>
<keyword evidence="6 8" id="KW-0472">Membrane</keyword>
<feature type="transmembrane region" description="Helical" evidence="8">
    <location>
        <begin position="395"/>
        <end position="415"/>
    </location>
</feature>
<evidence type="ECO:0000256" key="2">
    <source>
        <dbReference type="ARBA" id="ARBA00008821"/>
    </source>
</evidence>
<dbReference type="GO" id="GO:0000324">
    <property type="term" value="C:fungal-type vacuole"/>
    <property type="evidence" value="ECO:0007669"/>
    <property type="project" value="TreeGrafter"/>
</dbReference>
<dbReference type="Pfam" id="PF00860">
    <property type="entry name" value="Xan_ur_permease"/>
    <property type="match status" value="1"/>
</dbReference>
<evidence type="ECO:0000256" key="8">
    <source>
        <dbReference type="SAM" id="Phobius"/>
    </source>
</evidence>
<dbReference type="GO" id="GO:0042907">
    <property type="term" value="F:xanthine transmembrane transporter activity"/>
    <property type="evidence" value="ECO:0007669"/>
    <property type="project" value="TreeGrafter"/>
</dbReference>
<dbReference type="EMBL" id="KB456260">
    <property type="protein sequence ID" value="EMF16898.1"/>
    <property type="molecule type" value="Genomic_DNA"/>
</dbReference>
<dbReference type="OrthoDB" id="1641903at2759"/>
<protein>
    <submittedName>
        <fullName evidence="9">Purine permease</fullName>
    </submittedName>
</protein>
<feature type="transmembrane region" description="Helical" evidence="8">
    <location>
        <begin position="517"/>
        <end position="535"/>
    </location>
</feature>
<feature type="transmembrane region" description="Helical" evidence="8">
    <location>
        <begin position="159"/>
        <end position="176"/>
    </location>
</feature>
<keyword evidence="10" id="KW-1185">Reference proteome</keyword>
<dbReference type="RefSeq" id="XP_016765019.1">
    <property type="nucleotide sequence ID" value="XM_016909410.1"/>
</dbReference>
<dbReference type="eggNOG" id="KOG1292">
    <property type="taxonomic scope" value="Eukaryota"/>
</dbReference>
<evidence type="ECO:0000256" key="7">
    <source>
        <dbReference type="SAM" id="MobiDB-lite"/>
    </source>
</evidence>
<feature type="transmembrane region" description="Helical" evidence="8">
    <location>
        <begin position="122"/>
        <end position="147"/>
    </location>
</feature>
<dbReference type="AlphaFoldDB" id="N1QM15"/>
<feature type="region of interest" description="Disordered" evidence="7">
    <location>
        <begin position="1"/>
        <end position="49"/>
    </location>
</feature>
<feature type="compositionally biased region" description="Basic and acidic residues" evidence="7">
    <location>
        <begin position="27"/>
        <end position="36"/>
    </location>
</feature>
<dbReference type="PROSITE" id="PS01116">
    <property type="entry name" value="XANTH_URACIL_PERMASE"/>
    <property type="match status" value="1"/>
</dbReference>
<keyword evidence="3" id="KW-0813">Transport</keyword>
<dbReference type="InterPro" id="IPR006043">
    <property type="entry name" value="NCS2"/>
</dbReference>
<dbReference type="PANTHER" id="PTHR42810:SF2">
    <property type="entry name" value="PURINE PERMEASE C1399.01C-RELATED"/>
    <property type="match status" value="1"/>
</dbReference>
<feature type="compositionally biased region" description="Polar residues" evidence="7">
    <location>
        <begin position="8"/>
        <end position="21"/>
    </location>
</feature>
<feature type="transmembrane region" description="Helical" evidence="8">
    <location>
        <begin position="542"/>
        <end position="560"/>
    </location>
</feature>
<dbReference type="PANTHER" id="PTHR42810">
    <property type="entry name" value="PURINE PERMEASE C1399.01C-RELATED"/>
    <property type="match status" value="1"/>
</dbReference>
<comment type="similarity">
    <text evidence="2">Belongs to the nucleobase:cation symporter-2 (NCS2) (TC 2.A.40) family.</text>
</comment>
<feature type="transmembrane region" description="Helical" evidence="8">
    <location>
        <begin position="484"/>
        <end position="505"/>
    </location>
</feature>
<organism evidence="9 10">
    <name type="scientific">Sphaerulina musiva (strain SO2202)</name>
    <name type="common">Poplar stem canker fungus</name>
    <name type="synonym">Septoria musiva</name>
    <dbReference type="NCBI Taxonomy" id="692275"/>
    <lineage>
        <taxon>Eukaryota</taxon>
        <taxon>Fungi</taxon>
        <taxon>Dikarya</taxon>
        <taxon>Ascomycota</taxon>
        <taxon>Pezizomycotina</taxon>
        <taxon>Dothideomycetes</taxon>
        <taxon>Dothideomycetidae</taxon>
        <taxon>Mycosphaerellales</taxon>
        <taxon>Mycosphaerellaceae</taxon>
        <taxon>Sphaerulina</taxon>
    </lineage>
</organism>
<name>N1QM15_SPHMS</name>
<feature type="transmembrane region" description="Helical" evidence="8">
    <location>
        <begin position="330"/>
        <end position="348"/>
    </location>
</feature>
<accession>N1QM15</accession>
<reference evidence="9 10" key="1">
    <citation type="journal article" date="2012" name="PLoS Pathog.">
        <title>Diverse lifestyles and strategies of plant pathogenesis encoded in the genomes of eighteen Dothideomycetes fungi.</title>
        <authorList>
            <person name="Ohm R.A."/>
            <person name="Feau N."/>
            <person name="Henrissat B."/>
            <person name="Schoch C.L."/>
            <person name="Horwitz B.A."/>
            <person name="Barry K.W."/>
            <person name="Condon B.J."/>
            <person name="Copeland A.C."/>
            <person name="Dhillon B."/>
            <person name="Glaser F."/>
            <person name="Hesse C.N."/>
            <person name="Kosti I."/>
            <person name="LaButti K."/>
            <person name="Lindquist E.A."/>
            <person name="Lucas S."/>
            <person name="Salamov A.A."/>
            <person name="Bradshaw R.E."/>
            <person name="Ciuffetti L."/>
            <person name="Hamelin R.C."/>
            <person name="Kema G.H.J."/>
            <person name="Lawrence C."/>
            <person name="Scott J.A."/>
            <person name="Spatafora J.W."/>
            <person name="Turgeon B.G."/>
            <person name="de Wit P.J.G.M."/>
            <person name="Zhong S."/>
            <person name="Goodwin S.B."/>
            <person name="Grigoriev I.V."/>
        </authorList>
    </citation>
    <scope>NUCLEOTIDE SEQUENCE [LARGE SCALE GENOMIC DNA]</scope>
    <source>
        <strain evidence="9 10">SO2202</strain>
    </source>
</reference>
<dbReference type="InterPro" id="IPR006042">
    <property type="entry name" value="Xan_ur_permease"/>
</dbReference>
<dbReference type="OMA" id="IMPRDKR"/>
<evidence type="ECO:0000256" key="5">
    <source>
        <dbReference type="ARBA" id="ARBA00022989"/>
    </source>
</evidence>
<evidence type="ECO:0000256" key="1">
    <source>
        <dbReference type="ARBA" id="ARBA00004141"/>
    </source>
</evidence>
<dbReference type="GO" id="GO:0005886">
    <property type="term" value="C:plasma membrane"/>
    <property type="evidence" value="ECO:0007669"/>
    <property type="project" value="TreeGrafter"/>
</dbReference>
<proteinExistence type="inferred from homology"/>
<gene>
    <name evidence="9" type="ORF">SEPMUDRAFT_56724</name>
</gene>
<comment type="subcellular location">
    <subcellularLocation>
        <location evidence="1">Membrane</location>
        <topology evidence="1">Multi-pass membrane protein</topology>
    </subcellularLocation>
</comment>
<dbReference type="HOGENOM" id="CLU_017959_7_0_1"/>
<evidence type="ECO:0000256" key="6">
    <source>
        <dbReference type="ARBA" id="ARBA00023136"/>
    </source>
</evidence>
<evidence type="ECO:0000256" key="3">
    <source>
        <dbReference type="ARBA" id="ARBA00022448"/>
    </source>
</evidence>